<gene>
    <name evidence="1" type="ORF">TRIVIDRAFT_202892</name>
</gene>
<dbReference type="AlphaFoldDB" id="G9MYS5"/>
<dbReference type="Proteomes" id="UP000007115">
    <property type="component" value="Unassembled WGS sequence"/>
</dbReference>
<protein>
    <submittedName>
        <fullName evidence="1">Uncharacterized protein</fullName>
    </submittedName>
</protein>
<keyword evidence="2" id="KW-1185">Reference proteome</keyword>
<dbReference type="HOGENOM" id="CLU_1461511_0_0_1"/>
<evidence type="ECO:0000313" key="1">
    <source>
        <dbReference type="EMBL" id="EHK20254.1"/>
    </source>
</evidence>
<dbReference type="GeneID" id="25790216"/>
<sequence length="185" mass="20784">MRESNNRFCSAGAVRLDHESSIEATLYVSSIPPTTLHYNMPTEAARMNFLQERSSGFGWFNQVVSSAVSIKLTMSPPTPESVPSLSTAVAADPVFHILNQQTLIYHGGFMQWYCSYPPATLLTILTMLEETSVYVFSMPDTMTGGYEKPSWVLRTVLAEVNLRYLPPETIPRLRHMYGSGVFRHL</sequence>
<organism evidence="1 2">
    <name type="scientific">Hypocrea virens (strain Gv29-8 / FGSC 10586)</name>
    <name type="common">Gliocladium virens</name>
    <name type="synonym">Trichoderma virens</name>
    <dbReference type="NCBI Taxonomy" id="413071"/>
    <lineage>
        <taxon>Eukaryota</taxon>
        <taxon>Fungi</taxon>
        <taxon>Dikarya</taxon>
        <taxon>Ascomycota</taxon>
        <taxon>Pezizomycotina</taxon>
        <taxon>Sordariomycetes</taxon>
        <taxon>Hypocreomycetidae</taxon>
        <taxon>Hypocreales</taxon>
        <taxon>Hypocreaceae</taxon>
        <taxon>Trichoderma</taxon>
    </lineage>
</organism>
<evidence type="ECO:0000313" key="2">
    <source>
        <dbReference type="Proteomes" id="UP000007115"/>
    </source>
</evidence>
<reference evidence="1 2" key="1">
    <citation type="journal article" date="2011" name="Genome Biol.">
        <title>Comparative genome sequence analysis underscores mycoparasitism as the ancestral life style of Trichoderma.</title>
        <authorList>
            <person name="Kubicek C.P."/>
            <person name="Herrera-Estrella A."/>
            <person name="Seidl-Seiboth V."/>
            <person name="Martinez D.A."/>
            <person name="Druzhinina I.S."/>
            <person name="Thon M."/>
            <person name="Zeilinger S."/>
            <person name="Casas-Flores S."/>
            <person name="Horwitz B.A."/>
            <person name="Mukherjee P.K."/>
            <person name="Mukherjee M."/>
            <person name="Kredics L."/>
            <person name="Alcaraz L.D."/>
            <person name="Aerts A."/>
            <person name="Antal Z."/>
            <person name="Atanasova L."/>
            <person name="Cervantes-Badillo M.G."/>
            <person name="Challacombe J."/>
            <person name="Chertkov O."/>
            <person name="McCluskey K."/>
            <person name="Coulpier F."/>
            <person name="Deshpande N."/>
            <person name="von Doehren H."/>
            <person name="Ebbole D.J."/>
            <person name="Esquivel-Naranjo E.U."/>
            <person name="Fekete E."/>
            <person name="Flipphi M."/>
            <person name="Glaser F."/>
            <person name="Gomez-Rodriguez E.Y."/>
            <person name="Gruber S."/>
            <person name="Han C."/>
            <person name="Henrissat B."/>
            <person name="Hermosa R."/>
            <person name="Hernandez-Onate M."/>
            <person name="Karaffa L."/>
            <person name="Kosti I."/>
            <person name="Le Crom S."/>
            <person name="Lindquist E."/>
            <person name="Lucas S."/>
            <person name="Luebeck M."/>
            <person name="Luebeck P.S."/>
            <person name="Margeot A."/>
            <person name="Metz B."/>
            <person name="Misra M."/>
            <person name="Nevalainen H."/>
            <person name="Omann M."/>
            <person name="Packer N."/>
            <person name="Perrone G."/>
            <person name="Uresti-Rivera E.E."/>
            <person name="Salamov A."/>
            <person name="Schmoll M."/>
            <person name="Seiboth B."/>
            <person name="Shapiro H."/>
            <person name="Sukno S."/>
            <person name="Tamayo-Ramos J.A."/>
            <person name="Tisch D."/>
            <person name="Wiest A."/>
            <person name="Wilkinson H.H."/>
            <person name="Zhang M."/>
            <person name="Coutinho P.M."/>
            <person name="Kenerley C.M."/>
            <person name="Monte E."/>
            <person name="Baker S.E."/>
            <person name="Grigoriev I.V."/>
        </authorList>
    </citation>
    <scope>NUCLEOTIDE SEQUENCE [LARGE SCALE GENOMIC DNA]</scope>
    <source>
        <strain evidence="2">Gv29-8 / FGSC 10586</strain>
    </source>
</reference>
<dbReference type="EMBL" id="ABDF02000080">
    <property type="protein sequence ID" value="EHK20254.1"/>
    <property type="molecule type" value="Genomic_DNA"/>
</dbReference>
<accession>G9MYS5</accession>
<dbReference type="VEuPathDB" id="FungiDB:TRIVIDRAFT_202892"/>
<dbReference type="RefSeq" id="XP_013954452.1">
    <property type="nucleotide sequence ID" value="XM_014098977.1"/>
</dbReference>
<comment type="caution">
    <text evidence="1">The sequence shown here is derived from an EMBL/GenBank/DDBJ whole genome shotgun (WGS) entry which is preliminary data.</text>
</comment>
<name>G9MYS5_HYPVG</name>
<dbReference type="InParanoid" id="G9MYS5"/>
<proteinExistence type="predicted"/>